<proteinExistence type="predicted"/>
<gene>
    <name evidence="2" type="ORF">FLK61_38890</name>
</gene>
<keyword evidence="1" id="KW-1133">Transmembrane helix</keyword>
<sequence>MFKLFFKNKKLRITLITTAFLIGGFYIFINYTAIGLVNAHTLSNYGDLVKIEQTWTAGLGSPAEYDVKSLRNSDIEYTVTAERSFMLGILQYVSGWLPLKVRVFIMQLIGWFVFGIRLD</sequence>
<evidence type="ECO:0000313" key="3">
    <source>
        <dbReference type="Proteomes" id="UP000318138"/>
    </source>
</evidence>
<dbReference type="Proteomes" id="UP000318138">
    <property type="component" value="Chromosome"/>
</dbReference>
<keyword evidence="1" id="KW-0812">Transmembrane</keyword>
<dbReference type="AlphaFoldDB" id="A0A859FHH4"/>
<feature type="transmembrane region" description="Helical" evidence="1">
    <location>
        <begin position="12"/>
        <end position="34"/>
    </location>
</feature>
<feature type="transmembrane region" description="Helical" evidence="1">
    <location>
        <begin position="101"/>
        <end position="118"/>
    </location>
</feature>
<evidence type="ECO:0000313" key="2">
    <source>
        <dbReference type="EMBL" id="QKS72587.1"/>
    </source>
</evidence>
<dbReference type="EMBL" id="CP041372">
    <property type="protein sequence ID" value="QKS72587.1"/>
    <property type="molecule type" value="Genomic_DNA"/>
</dbReference>
<accession>A0A859FHH4</accession>
<dbReference type="KEGG" id="psua:FLK61_38890"/>
<reference evidence="3" key="1">
    <citation type="submission" date="2019-07" db="EMBL/GenBank/DDBJ databases">
        <title>Bacillus alkalisoli sp. nov. isolated from saline soil.</title>
        <authorList>
            <person name="Sun J.-Q."/>
            <person name="Xu L."/>
        </authorList>
    </citation>
    <scope>NUCLEOTIDE SEQUENCE [LARGE SCALE GENOMIC DNA]</scope>
    <source>
        <strain evidence="3">M4U3P1</strain>
    </source>
</reference>
<organism evidence="2 3">
    <name type="scientific">Paenalkalicoccus suaedae</name>
    <dbReference type="NCBI Taxonomy" id="2592382"/>
    <lineage>
        <taxon>Bacteria</taxon>
        <taxon>Bacillati</taxon>
        <taxon>Bacillota</taxon>
        <taxon>Bacilli</taxon>
        <taxon>Bacillales</taxon>
        <taxon>Bacillaceae</taxon>
        <taxon>Paenalkalicoccus</taxon>
    </lineage>
</organism>
<name>A0A859FHH4_9BACI</name>
<keyword evidence="1" id="KW-0472">Membrane</keyword>
<protein>
    <submittedName>
        <fullName evidence="2">Uncharacterized protein</fullName>
    </submittedName>
</protein>
<evidence type="ECO:0000256" key="1">
    <source>
        <dbReference type="SAM" id="Phobius"/>
    </source>
</evidence>
<dbReference type="RefSeq" id="WP_176010560.1">
    <property type="nucleotide sequence ID" value="NZ_CP041372.2"/>
</dbReference>
<keyword evidence="3" id="KW-1185">Reference proteome</keyword>